<keyword evidence="6" id="KW-0675">Receptor</keyword>
<evidence type="ECO:0000256" key="8">
    <source>
        <dbReference type="ARBA" id="ARBA00023224"/>
    </source>
</evidence>
<sequence length="279" mass="31776">MNYSTGNFTPDTSTNSTTQSLGLIDCLEICVSSINFMFGLPTHSYVIWLIITGTGSGATSEFFILNLSVCEIGNCLNCLFYSVNYFISSITLLPQFLLGLVFTGRPLFQCLMCVERYLAVVHPVIFLKFKPLRYRVICCTVVWIITLGSCIYSVFCLISNIHYVFTWFFSLQFLLLFSIQLFCLVAVLRALKQSGPGERRKERNEENDIKRRAFYLILITSVSTFITHVSYIFTGFFSILKQNIQTLWFISMVCYALDGFVQPVLYLHRGGKLSCLCSL</sequence>
<dbReference type="GO" id="GO:0007200">
    <property type="term" value="P:phospholipase C-activating G protein-coupled receptor signaling pathway"/>
    <property type="evidence" value="ECO:0007669"/>
    <property type="project" value="TreeGrafter"/>
</dbReference>
<feature type="transmembrane region" description="Helical" evidence="9">
    <location>
        <begin position="246"/>
        <end position="267"/>
    </location>
</feature>
<evidence type="ECO:0000256" key="6">
    <source>
        <dbReference type="ARBA" id="ARBA00023170"/>
    </source>
</evidence>
<keyword evidence="3 9" id="KW-1133">Transmembrane helix</keyword>
<feature type="transmembrane region" description="Helical" evidence="9">
    <location>
        <begin position="106"/>
        <end position="127"/>
    </location>
</feature>
<dbReference type="RefSeq" id="XP_042567360.1">
    <property type="nucleotide sequence ID" value="XM_042711426.1"/>
</dbReference>
<keyword evidence="2 9" id="KW-0812">Transmembrane</keyword>
<feature type="transmembrane region" description="Helical" evidence="9">
    <location>
        <begin position="45"/>
        <end position="67"/>
    </location>
</feature>
<feature type="transmembrane region" description="Helical" evidence="9">
    <location>
        <begin position="79"/>
        <end position="100"/>
    </location>
</feature>
<evidence type="ECO:0000256" key="4">
    <source>
        <dbReference type="ARBA" id="ARBA00023040"/>
    </source>
</evidence>
<keyword evidence="8" id="KW-0807">Transducer</keyword>
<proteinExistence type="predicted"/>
<keyword evidence="5 9" id="KW-0472">Membrane</keyword>
<feature type="transmembrane region" description="Helical" evidence="9">
    <location>
        <begin position="212"/>
        <end position="240"/>
    </location>
</feature>
<dbReference type="PANTHER" id="PTHR24232">
    <property type="entry name" value="G-PROTEIN COUPLED RECEPTOR"/>
    <property type="match status" value="1"/>
</dbReference>
<evidence type="ECO:0000256" key="3">
    <source>
        <dbReference type="ARBA" id="ARBA00022989"/>
    </source>
</evidence>
<dbReference type="GO" id="GO:0035025">
    <property type="term" value="P:positive regulation of Rho protein signal transduction"/>
    <property type="evidence" value="ECO:0007669"/>
    <property type="project" value="TreeGrafter"/>
</dbReference>
<evidence type="ECO:0000256" key="9">
    <source>
        <dbReference type="SAM" id="Phobius"/>
    </source>
</evidence>
<dbReference type="Proteomes" id="UP001155660">
    <property type="component" value="Chromosome A21"/>
</dbReference>
<evidence type="ECO:0000313" key="11">
    <source>
        <dbReference type="RefSeq" id="XP_042567360.1"/>
    </source>
</evidence>
<feature type="transmembrane region" description="Helical" evidence="9">
    <location>
        <begin position="134"/>
        <end position="155"/>
    </location>
</feature>
<gene>
    <name evidence="11" type="primary">LOC122134737</name>
</gene>
<evidence type="ECO:0000256" key="1">
    <source>
        <dbReference type="ARBA" id="ARBA00004141"/>
    </source>
</evidence>
<dbReference type="OrthoDB" id="8747610at2759"/>
<keyword evidence="7" id="KW-0325">Glycoprotein</keyword>
<feature type="transmembrane region" description="Helical" evidence="9">
    <location>
        <begin position="167"/>
        <end position="191"/>
    </location>
</feature>
<dbReference type="GeneID" id="122134737"/>
<dbReference type="Pfam" id="PF00001">
    <property type="entry name" value="7tm_1"/>
    <property type="match status" value="1"/>
</dbReference>
<dbReference type="SUPFAM" id="SSF81321">
    <property type="entry name" value="Family A G protein-coupled receptor-like"/>
    <property type="match status" value="1"/>
</dbReference>
<evidence type="ECO:0000259" key="10">
    <source>
        <dbReference type="PROSITE" id="PS50262"/>
    </source>
</evidence>
<reference evidence="11" key="1">
    <citation type="submission" date="2025-08" db="UniProtKB">
        <authorList>
            <consortium name="RefSeq"/>
        </authorList>
    </citation>
    <scope>IDENTIFICATION</scope>
    <source>
        <tissue evidence="11">Muscle</tissue>
    </source>
</reference>
<dbReference type="KEGG" id="ccar:122134737"/>
<keyword evidence="4" id="KW-0297">G-protein coupled receptor</keyword>
<dbReference type="GO" id="GO:0005886">
    <property type="term" value="C:plasma membrane"/>
    <property type="evidence" value="ECO:0007669"/>
    <property type="project" value="TreeGrafter"/>
</dbReference>
<evidence type="ECO:0000256" key="7">
    <source>
        <dbReference type="ARBA" id="ARBA00023180"/>
    </source>
</evidence>
<dbReference type="GO" id="GO:0004930">
    <property type="term" value="F:G protein-coupled receptor activity"/>
    <property type="evidence" value="ECO:0007669"/>
    <property type="project" value="UniProtKB-KW"/>
</dbReference>
<comment type="subcellular location">
    <subcellularLocation>
        <location evidence="1">Membrane</location>
        <topology evidence="1">Multi-pass membrane protein</topology>
    </subcellularLocation>
</comment>
<accession>A0A9Q9VLT3</accession>
<dbReference type="InterPro" id="IPR000276">
    <property type="entry name" value="GPCR_Rhodpsn"/>
</dbReference>
<feature type="domain" description="G-protein coupled receptors family 1 profile" evidence="10">
    <location>
        <begin position="42"/>
        <end position="266"/>
    </location>
</feature>
<dbReference type="PANTHER" id="PTHR24232:SF107">
    <property type="entry name" value="HYDROXYCARBOXYLIC ACID RECEPTOR 2-LIKE"/>
    <property type="match status" value="1"/>
</dbReference>
<dbReference type="InterPro" id="IPR017452">
    <property type="entry name" value="GPCR_Rhodpsn_7TM"/>
</dbReference>
<dbReference type="AlphaFoldDB" id="A0A9Q9VLT3"/>
<evidence type="ECO:0000256" key="2">
    <source>
        <dbReference type="ARBA" id="ARBA00022692"/>
    </source>
</evidence>
<organism evidence="11">
    <name type="scientific">Cyprinus carpio</name>
    <name type="common">Common carp</name>
    <dbReference type="NCBI Taxonomy" id="7962"/>
    <lineage>
        <taxon>Eukaryota</taxon>
        <taxon>Metazoa</taxon>
        <taxon>Chordata</taxon>
        <taxon>Craniata</taxon>
        <taxon>Vertebrata</taxon>
        <taxon>Euteleostomi</taxon>
        <taxon>Actinopterygii</taxon>
        <taxon>Neopterygii</taxon>
        <taxon>Teleostei</taxon>
        <taxon>Ostariophysi</taxon>
        <taxon>Cypriniformes</taxon>
        <taxon>Cyprinidae</taxon>
        <taxon>Cyprininae</taxon>
        <taxon>Cyprinus</taxon>
    </lineage>
</organism>
<name>A0A9Q9VLT3_CYPCA</name>
<evidence type="ECO:0000256" key="5">
    <source>
        <dbReference type="ARBA" id="ARBA00023136"/>
    </source>
</evidence>
<dbReference type="PROSITE" id="PS50262">
    <property type="entry name" value="G_PROTEIN_RECEP_F1_2"/>
    <property type="match status" value="1"/>
</dbReference>
<protein>
    <submittedName>
        <fullName evidence="11">Hydroxycarboxylic acid receptor 2-like</fullName>
    </submittedName>
</protein>